<evidence type="ECO:0000313" key="3">
    <source>
        <dbReference type="EMBL" id="GJT55665.1"/>
    </source>
</evidence>
<keyword evidence="4" id="KW-1185">Reference proteome</keyword>
<evidence type="ECO:0008006" key="5">
    <source>
        <dbReference type="Google" id="ProtNLM"/>
    </source>
</evidence>
<feature type="region of interest" description="Disordered" evidence="2">
    <location>
        <begin position="37"/>
        <end position="86"/>
    </location>
</feature>
<feature type="region of interest" description="Disordered" evidence="2">
    <location>
        <begin position="1197"/>
        <end position="1254"/>
    </location>
</feature>
<feature type="compositionally biased region" description="Polar residues" evidence="2">
    <location>
        <begin position="1223"/>
        <end position="1236"/>
    </location>
</feature>
<gene>
    <name evidence="3" type="ORF">Tco_0990719</name>
</gene>
<reference evidence="3" key="1">
    <citation type="journal article" date="2022" name="Int. J. Mol. Sci.">
        <title>Draft Genome of Tanacetum Coccineum: Genomic Comparison of Closely Related Tanacetum-Family Plants.</title>
        <authorList>
            <person name="Yamashiro T."/>
            <person name="Shiraishi A."/>
            <person name="Nakayama K."/>
            <person name="Satake H."/>
        </authorList>
    </citation>
    <scope>NUCLEOTIDE SEQUENCE</scope>
</reference>
<keyword evidence="1" id="KW-0175">Coiled coil</keyword>
<feature type="compositionally biased region" description="Polar residues" evidence="2">
    <location>
        <begin position="1201"/>
        <end position="1214"/>
    </location>
</feature>
<dbReference type="EMBL" id="BQNB010016777">
    <property type="protein sequence ID" value="GJT55665.1"/>
    <property type="molecule type" value="Genomic_DNA"/>
</dbReference>
<accession>A0ABQ5EYD8</accession>
<evidence type="ECO:0000256" key="2">
    <source>
        <dbReference type="SAM" id="MobiDB-lite"/>
    </source>
</evidence>
<name>A0ABQ5EYD8_9ASTR</name>
<feature type="region of interest" description="Disordered" evidence="2">
    <location>
        <begin position="1000"/>
        <end position="1076"/>
    </location>
</feature>
<organism evidence="3 4">
    <name type="scientific">Tanacetum coccineum</name>
    <dbReference type="NCBI Taxonomy" id="301880"/>
    <lineage>
        <taxon>Eukaryota</taxon>
        <taxon>Viridiplantae</taxon>
        <taxon>Streptophyta</taxon>
        <taxon>Embryophyta</taxon>
        <taxon>Tracheophyta</taxon>
        <taxon>Spermatophyta</taxon>
        <taxon>Magnoliopsida</taxon>
        <taxon>eudicotyledons</taxon>
        <taxon>Gunneridae</taxon>
        <taxon>Pentapetalae</taxon>
        <taxon>asterids</taxon>
        <taxon>campanulids</taxon>
        <taxon>Asterales</taxon>
        <taxon>Asteraceae</taxon>
        <taxon>Asteroideae</taxon>
        <taxon>Anthemideae</taxon>
        <taxon>Anthemidinae</taxon>
        <taxon>Tanacetum</taxon>
    </lineage>
</organism>
<feature type="compositionally biased region" description="Polar residues" evidence="2">
    <location>
        <begin position="1021"/>
        <end position="1057"/>
    </location>
</feature>
<feature type="coiled-coil region" evidence="1">
    <location>
        <begin position="848"/>
        <end position="875"/>
    </location>
</feature>
<evidence type="ECO:0000313" key="4">
    <source>
        <dbReference type="Proteomes" id="UP001151760"/>
    </source>
</evidence>
<evidence type="ECO:0000256" key="1">
    <source>
        <dbReference type="SAM" id="Coils"/>
    </source>
</evidence>
<feature type="compositionally biased region" description="Polar residues" evidence="2">
    <location>
        <begin position="1000"/>
        <end position="1010"/>
    </location>
</feature>
<comment type="caution">
    <text evidence="3">The sequence shown here is derived from an EMBL/GenBank/DDBJ whole genome shotgun (WGS) entry which is preliminary data.</text>
</comment>
<sequence length="1254" mass="142734">MNSLRQSFKDFDNGLYLELNEMKAVFNQMEAEVEQRVISSTSASGSQSKSNTRKNKITPAASSNKKNKTVEVHPRKVMSSSNKKNHVSMCNANSKHPIKDANSKFVRSTCNGCLFFANHDKCVVAYINDVNEHVKSKSGHPNHPLLGNVTISRVYCVEGLGHNLFSVSQLCDSDLEVAFHKHTCFVRNLEVGIARSCSRLPKLKYEKDHLCSVYSLGKSRKPSHKPKAKDNIQEKLYLLHMDLCEPMRVESINRKKYILVIVDDYSRLYNLFDKFASVQGETLYEYYWRFSQLINDIKFVTNVKLAKSLYTTNYDQLYAYLSQHERHGNEVRIMRERNPDPLALVAYSQTLYNLSQSPQHLVTQHSQAEFPQLDSSLVVPTFQQGEDSIYCINKAMAFLSVVASRQTQSFTSTGNKGIATTSRGNYAAGQAKVVKCDDYLGERDLEKQYTQPKRPRTFQTEDLDAYDSDCDDIFSAKAVLMANLSRCDSGVLSEESQNAGIQDTNSSAPNDLLVLSLFEQMTNHVANLDKENQTNKMVNESLTVELERYKERVAIFEQRLNVDLNKHEKLIDSQMDDLIRNRNAKFAAFQQEIDTLKETLSNQVKEKEYLSTTLTAFKIECKEKESKYMDKEIVLKTKIKKWKILFLKPSNYNPDTSVKSHKPVRIEAPSELPKVSLVNESLKKIKYQLASFDKVMKKRTTSDAITTDEITEVQIVFNQMEAVVDQCFVDKNAFEIQIIQLSIDNDQLLKQIMSQEIVHIVVNYVDILNVNKSCVDECNKCLELETELLKKKDLTEKDVYDKLLKSYLTFENHCISLELTTQLNQEIFQKDNFCENQNVPTFNQLFEINELKAHAQEKDTVIRKLKDRIKSLSRKDSVQNVKKYIDEIEIINIELEHNTCSIQLDIKPISHRLKNNRDAHEVDLEKTIENTDTLRGLVECARKHNPSESILEYACMFTKHVQELLVYVSKTFPSLTKPCEKLVSVTPMNKDKKVRFAVPVTSSSNIPKQTDSLRTKDSNKPLLTSTRVNTTTSASGSKPSSNTKENRISQPPSSIQKNKVEEHPRKVKSSLNKTNSVSEPISNAHVKHSVRNTKFESICAICNKCLVDANHDILKNNRDAHEVYLEKTIENTDTLHGIVECARKQNPSEPLLESSCMFTKHVQELLIYVSKTCPSLTKPAEKLVAVTPMNKDKKVRFAEPVTSSSDIPKQTNSLRTKDYNKPLLTSTGVNTTTSASGLKPLGNTKKKKDLATTK</sequence>
<reference evidence="3" key="2">
    <citation type="submission" date="2022-01" db="EMBL/GenBank/DDBJ databases">
        <authorList>
            <person name="Yamashiro T."/>
            <person name="Shiraishi A."/>
            <person name="Satake H."/>
            <person name="Nakayama K."/>
        </authorList>
    </citation>
    <scope>NUCLEOTIDE SEQUENCE</scope>
</reference>
<protein>
    <recommendedName>
        <fullName evidence="5">Integrase, catalytic region, zinc finger, CCHC-type, peptidase aspartic, catalytic</fullName>
    </recommendedName>
</protein>
<feature type="compositionally biased region" description="Low complexity" evidence="2">
    <location>
        <begin position="39"/>
        <end position="50"/>
    </location>
</feature>
<dbReference type="Proteomes" id="UP001151760">
    <property type="component" value="Unassembled WGS sequence"/>
</dbReference>
<proteinExistence type="predicted"/>